<gene>
    <name evidence="8" type="primary">EPFL3</name>
    <name evidence="8" type="ORF">CR513_15466</name>
</gene>
<dbReference type="STRING" id="157652.A0A371HEN5"/>
<organism evidence="8 9">
    <name type="scientific">Mucuna pruriens</name>
    <name type="common">Velvet bean</name>
    <name type="synonym">Dolichos pruriens</name>
    <dbReference type="NCBI Taxonomy" id="157652"/>
    <lineage>
        <taxon>Eukaryota</taxon>
        <taxon>Viridiplantae</taxon>
        <taxon>Streptophyta</taxon>
        <taxon>Embryophyta</taxon>
        <taxon>Tracheophyta</taxon>
        <taxon>Spermatophyta</taxon>
        <taxon>Magnoliopsida</taxon>
        <taxon>eudicotyledons</taxon>
        <taxon>Gunneridae</taxon>
        <taxon>Pentapetalae</taxon>
        <taxon>rosids</taxon>
        <taxon>fabids</taxon>
        <taxon>Fabales</taxon>
        <taxon>Fabaceae</taxon>
        <taxon>Papilionoideae</taxon>
        <taxon>50 kb inversion clade</taxon>
        <taxon>NPAAA clade</taxon>
        <taxon>indigoferoid/millettioid clade</taxon>
        <taxon>Phaseoleae</taxon>
        <taxon>Mucuna</taxon>
    </lineage>
</organism>
<dbReference type="Proteomes" id="UP000257109">
    <property type="component" value="Unassembled WGS sequence"/>
</dbReference>
<dbReference type="EMBL" id="QJKJ01002809">
    <property type="protein sequence ID" value="RDY01228.1"/>
    <property type="molecule type" value="Genomic_DNA"/>
</dbReference>
<evidence type="ECO:0000256" key="6">
    <source>
        <dbReference type="ARBA" id="ARBA00023157"/>
    </source>
</evidence>
<keyword evidence="5" id="KW-0732">Signal</keyword>
<evidence type="ECO:0000313" key="9">
    <source>
        <dbReference type="Proteomes" id="UP000257109"/>
    </source>
</evidence>
<reference evidence="8" key="1">
    <citation type="submission" date="2018-05" db="EMBL/GenBank/DDBJ databases">
        <title>Draft genome of Mucuna pruriens seed.</title>
        <authorList>
            <person name="Nnadi N.E."/>
            <person name="Vos R."/>
            <person name="Hasami M.H."/>
            <person name="Devisetty U.K."/>
            <person name="Aguiy J.C."/>
        </authorList>
    </citation>
    <scope>NUCLEOTIDE SEQUENCE [LARGE SCALE GENOMIC DNA]</scope>
    <source>
        <strain evidence="8">JCA_2017</strain>
    </source>
</reference>
<dbReference type="GO" id="GO:0005576">
    <property type="term" value="C:extracellular region"/>
    <property type="evidence" value="ECO:0007669"/>
    <property type="project" value="UniProtKB-SubCell"/>
</dbReference>
<evidence type="ECO:0000256" key="4">
    <source>
        <dbReference type="ARBA" id="ARBA00022525"/>
    </source>
</evidence>
<evidence type="ECO:0000313" key="8">
    <source>
        <dbReference type="EMBL" id="RDY01228.1"/>
    </source>
</evidence>
<comment type="caution">
    <text evidence="8">The sequence shown here is derived from an EMBL/GenBank/DDBJ whole genome shotgun (WGS) entry which is preliminary data.</text>
</comment>
<keyword evidence="6" id="KW-1015">Disulfide bond</keyword>
<keyword evidence="4 7" id="KW-0964">Secreted</keyword>
<protein>
    <recommendedName>
        <fullName evidence="7">Epidermal patterning factor-like protein</fullName>
    </recommendedName>
</protein>
<name>A0A371HEN5_MUCPR</name>
<dbReference type="AlphaFoldDB" id="A0A371HEN5"/>
<dbReference type="PANTHER" id="PTHR33109">
    <property type="entry name" value="EPIDERMAL PATTERNING FACTOR-LIKE PROTEIN 4"/>
    <property type="match status" value="1"/>
</dbReference>
<evidence type="ECO:0000256" key="3">
    <source>
        <dbReference type="ARBA" id="ARBA00022473"/>
    </source>
</evidence>
<keyword evidence="9" id="KW-1185">Reference proteome</keyword>
<evidence type="ECO:0000256" key="7">
    <source>
        <dbReference type="RuleBase" id="RU367102"/>
    </source>
</evidence>
<keyword evidence="3 7" id="KW-0217">Developmental protein</keyword>
<dbReference type="PANTHER" id="PTHR33109:SF87">
    <property type="entry name" value="EPIDERMAL PATTERNING FACTOR-LIKE PROTEIN"/>
    <property type="match status" value="1"/>
</dbReference>
<evidence type="ECO:0000256" key="2">
    <source>
        <dbReference type="ARBA" id="ARBA00008127"/>
    </source>
</evidence>
<sequence length="177" mass="19801">PISFNSDIWSLQVNVIRQPKNSAVLCLIEDIYLSFSHTMKTRRMCYTLMASILLSCLVCVKSKPIFLFDASTQQALFKHSATVADRTTRIQDVSKHTFDPAQVNERILKAKGNGYKGSFRGLSRLGSTPPRCEHKCGGCTPCDPIQIPTNNDLVGVQYANYEPEGWKCKCGNSYFNP</sequence>
<proteinExistence type="inferred from homology"/>
<comment type="function">
    <text evidence="7">Controls stomatal patterning.</text>
</comment>
<evidence type="ECO:0000256" key="1">
    <source>
        <dbReference type="ARBA" id="ARBA00004613"/>
    </source>
</evidence>
<accession>A0A371HEN5</accession>
<feature type="non-terminal residue" evidence="8">
    <location>
        <position position="1"/>
    </location>
</feature>
<comment type="similarity">
    <text evidence="2 7">Belongs to the plant cysteine rich small secretory peptide family. Epidermal patterning factor subfamily.</text>
</comment>
<dbReference type="OrthoDB" id="1843021at2759"/>
<comment type="subcellular location">
    <subcellularLocation>
        <location evidence="1 7">Secreted</location>
    </subcellularLocation>
</comment>
<dbReference type="InterPro" id="IPR039455">
    <property type="entry name" value="EPFL"/>
</dbReference>
<dbReference type="Pfam" id="PF17181">
    <property type="entry name" value="EPF"/>
    <property type="match status" value="1"/>
</dbReference>
<evidence type="ECO:0000256" key="5">
    <source>
        <dbReference type="ARBA" id="ARBA00022729"/>
    </source>
</evidence>
<dbReference type="GO" id="GO:0010052">
    <property type="term" value="P:guard cell differentiation"/>
    <property type="evidence" value="ECO:0007669"/>
    <property type="project" value="UniProtKB-UniRule"/>
</dbReference>